<evidence type="ECO:0000313" key="2">
    <source>
        <dbReference type="EMBL" id="KAK9036900.1"/>
    </source>
</evidence>
<accession>A0ABR2THD0</accession>
<gene>
    <name evidence="2" type="ORF">V6N11_021823</name>
</gene>
<protein>
    <submittedName>
        <fullName evidence="2">Uncharacterized protein</fullName>
    </submittedName>
</protein>
<evidence type="ECO:0000313" key="3">
    <source>
        <dbReference type="Proteomes" id="UP001396334"/>
    </source>
</evidence>
<organism evidence="2 3">
    <name type="scientific">Hibiscus sabdariffa</name>
    <name type="common">roselle</name>
    <dbReference type="NCBI Taxonomy" id="183260"/>
    <lineage>
        <taxon>Eukaryota</taxon>
        <taxon>Viridiplantae</taxon>
        <taxon>Streptophyta</taxon>
        <taxon>Embryophyta</taxon>
        <taxon>Tracheophyta</taxon>
        <taxon>Spermatophyta</taxon>
        <taxon>Magnoliopsida</taxon>
        <taxon>eudicotyledons</taxon>
        <taxon>Gunneridae</taxon>
        <taxon>Pentapetalae</taxon>
        <taxon>rosids</taxon>
        <taxon>malvids</taxon>
        <taxon>Malvales</taxon>
        <taxon>Malvaceae</taxon>
        <taxon>Malvoideae</taxon>
        <taxon>Hibiscus</taxon>
    </lineage>
</organism>
<dbReference type="EMBL" id="JBBPBN010000005">
    <property type="protein sequence ID" value="KAK9036900.1"/>
    <property type="molecule type" value="Genomic_DNA"/>
</dbReference>
<comment type="caution">
    <text evidence="2">The sequence shown here is derived from an EMBL/GenBank/DDBJ whole genome shotgun (WGS) entry which is preliminary data.</text>
</comment>
<dbReference type="Proteomes" id="UP001396334">
    <property type="component" value="Unassembled WGS sequence"/>
</dbReference>
<keyword evidence="3" id="KW-1185">Reference proteome</keyword>
<sequence length="141" mass="16145">MATKCMCGWSPYKNFMAPNACVDGLRCGDIVLRQFNYHQPIPRSPPTRQHIHSVHRGRFNENWIVKQADFISVWEERHAVGRRFELTSKQPPMYDGNSSSQPAYTDDGGYIPQMDYTSITGSSFHHEQMHGTPLSMQVADQ</sequence>
<proteinExistence type="predicted"/>
<name>A0ABR2THD0_9ROSI</name>
<reference evidence="2 3" key="1">
    <citation type="journal article" date="2024" name="G3 (Bethesda)">
        <title>Genome assembly of Hibiscus sabdariffa L. provides insights into metabolisms of medicinal natural products.</title>
        <authorList>
            <person name="Kim T."/>
        </authorList>
    </citation>
    <scope>NUCLEOTIDE SEQUENCE [LARGE SCALE GENOMIC DNA]</scope>
    <source>
        <strain evidence="2">TK-2024</strain>
        <tissue evidence="2">Old leaves</tissue>
    </source>
</reference>
<feature type="region of interest" description="Disordered" evidence="1">
    <location>
        <begin position="88"/>
        <end position="107"/>
    </location>
</feature>
<evidence type="ECO:0000256" key="1">
    <source>
        <dbReference type="SAM" id="MobiDB-lite"/>
    </source>
</evidence>